<keyword evidence="3 8" id="KW-0808">Transferase</keyword>
<dbReference type="EMBL" id="QOQD01000017">
    <property type="protein sequence ID" value="RCL72074.1"/>
    <property type="molecule type" value="Genomic_DNA"/>
</dbReference>
<feature type="domain" description="Lipoyl-binding" evidence="10">
    <location>
        <begin position="2"/>
        <end position="78"/>
    </location>
</feature>
<sequence>MSIKIYMPALSPTMEMGNLVKWLKKEGDSISSGEIIAEIETDKALMEYESADDGVLGKILIAEGTNDVKVNSPIAILLEEGESIDDLDNIDKKISIDDKTETFQDEVSSDAQSTSNVEQEKDMPLKANEGNIDSSNNKKESQVNLDIERKYISPLAKRIAEENNIDTREISGSGPNGRIVKKDIHQRINSESTGINVTDHESIVSLYNASNYSEKINDNMRLVIAKRLEESNLQIPSYTLNIDCSISKLNKVRNSMNEHFDNHQRLSINHFIIKITSMAMIKVPEVNSTWIGDKTLIHKNTDIGIAVAIENGLITPIIRDVQSKGLSAIRDDMKLLVEKARDKKLSPSEYQGGTISISNLGAYGIKNFTSIINPPQSSILSIGASRKIPVIEEEAVSIDEVISITLTADHRLIDGAVGANFISYMKEIIENPNLMLL</sequence>
<proteinExistence type="inferred from homology"/>
<dbReference type="AlphaFoldDB" id="A0A368DK97"/>
<dbReference type="SUPFAM" id="SSF51230">
    <property type="entry name" value="Single hybrid motif"/>
    <property type="match status" value="1"/>
</dbReference>
<evidence type="ECO:0000259" key="11">
    <source>
        <dbReference type="PROSITE" id="PS51826"/>
    </source>
</evidence>
<dbReference type="InterPro" id="IPR045257">
    <property type="entry name" value="E2/Pdx1"/>
</dbReference>
<comment type="similarity">
    <text evidence="1 8">Belongs to the 2-oxoacid dehydrogenase family.</text>
</comment>
<dbReference type="InterPro" id="IPR036625">
    <property type="entry name" value="E3-bd_dom_sf"/>
</dbReference>
<evidence type="ECO:0000256" key="3">
    <source>
        <dbReference type="ARBA" id="ARBA00022679"/>
    </source>
</evidence>
<dbReference type="Pfam" id="PF02817">
    <property type="entry name" value="E3_binding"/>
    <property type="match status" value="1"/>
</dbReference>
<evidence type="ECO:0000256" key="9">
    <source>
        <dbReference type="SAM" id="MobiDB-lite"/>
    </source>
</evidence>
<dbReference type="InterPro" id="IPR001078">
    <property type="entry name" value="2-oxoacid_DH_actylTfrase"/>
</dbReference>
<keyword evidence="12" id="KW-0670">Pyruvate</keyword>
<dbReference type="InterPro" id="IPR004167">
    <property type="entry name" value="PSBD"/>
</dbReference>
<dbReference type="EC" id="2.3.1.12" evidence="8"/>
<dbReference type="PROSITE" id="PS51826">
    <property type="entry name" value="PSBD"/>
    <property type="match status" value="1"/>
</dbReference>
<dbReference type="PANTHER" id="PTHR23151">
    <property type="entry name" value="DIHYDROLIPOAMIDE ACETYL/SUCCINYL-TRANSFERASE-RELATED"/>
    <property type="match status" value="1"/>
</dbReference>
<dbReference type="NCBIfam" id="TIGR01349">
    <property type="entry name" value="PDHac_trf_mito"/>
    <property type="match status" value="1"/>
</dbReference>
<dbReference type="GO" id="GO:0004742">
    <property type="term" value="F:dihydrolipoyllysine-residue acetyltransferase activity"/>
    <property type="evidence" value="ECO:0007669"/>
    <property type="project" value="UniProtKB-UniRule"/>
</dbReference>
<dbReference type="Pfam" id="PF00198">
    <property type="entry name" value="2-oxoacid_dh"/>
    <property type="match status" value="1"/>
</dbReference>
<feature type="region of interest" description="Disordered" evidence="9">
    <location>
        <begin position="101"/>
        <end position="140"/>
    </location>
</feature>
<dbReference type="Gene3D" id="2.40.50.100">
    <property type="match status" value="1"/>
</dbReference>
<comment type="cofactor">
    <cofactor evidence="8">
        <name>(R)-lipoate</name>
        <dbReference type="ChEBI" id="CHEBI:83088"/>
    </cofactor>
    <text evidence="8">Binds 1 lipoyl cofactor covalently.</text>
</comment>
<dbReference type="Gene3D" id="3.30.559.10">
    <property type="entry name" value="Chloramphenicol acetyltransferase-like domain"/>
    <property type="match status" value="1"/>
</dbReference>
<accession>A0A368DK97</accession>
<dbReference type="PROSITE" id="PS50968">
    <property type="entry name" value="BIOTINYL_LIPOYL"/>
    <property type="match status" value="1"/>
</dbReference>
<evidence type="ECO:0000259" key="10">
    <source>
        <dbReference type="PROSITE" id="PS50968"/>
    </source>
</evidence>
<keyword evidence="5 8" id="KW-0012">Acyltransferase</keyword>
<dbReference type="GO" id="GO:0045254">
    <property type="term" value="C:pyruvate dehydrogenase complex"/>
    <property type="evidence" value="ECO:0007669"/>
    <property type="project" value="UniProtKB-UniRule"/>
</dbReference>
<keyword evidence="4 8" id="KW-0450">Lipoyl</keyword>
<comment type="function">
    <text evidence="6">The pyruvate dehydrogenase complex catalyzes the overall conversion of pyruvate to acetyl-CoA and CO(2). It contains multiple copies of three enzymatic components: pyruvate dehydrogenase (E1), dihydrolipoamide acetyltransferase (E2) and lipoamide dehydrogenase (E3).</text>
</comment>
<dbReference type="PANTHER" id="PTHR23151:SF90">
    <property type="entry name" value="DIHYDROLIPOYLLYSINE-RESIDUE ACETYLTRANSFERASE COMPONENT OF PYRUVATE DEHYDROGENASE COMPLEX, MITOCHONDRIAL-RELATED"/>
    <property type="match status" value="1"/>
</dbReference>
<protein>
    <recommendedName>
        <fullName evidence="8">Acetyltransferase component of pyruvate dehydrogenase complex</fullName>
        <ecNumber evidence="8">2.3.1.12</ecNumber>
    </recommendedName>
</protein>
<feature type="domain" description="Peripheral subunit-binding (PSBD)" evidence="11">
    <location>
        <begin position="151"/>
        <end position="188"/>
    </location>
</feature>
<dbReference type="GO" id="GO:0006086">
    <property type="term" value="P:pyruvate decarboxylation to acetyl-CoA"/>
    <property type="evidence" value="ECO:0007669"/>
    <property type="project" value="InterPro"/>
</dbReference>
<evidence type="ECO:0000256" key="7">
    <source>
        <dbReference type="ARBA" id="ARBA00048370"/>
    </source>
</evidence>
<evidence type="ECO:0000256" key="2">
    <source>
        <dbReference type="ARBA" id="ARBA00011484"/>
    </source>
</evidence>
<comment type="catalytic activity">
    <reaction evidence="7 8">
        <text>N(6)-[(R)-dihydrolipoyl]-L-lysyl-[protein] + acetyl-CoA = N(6)-[(R)-S(8)-acetyldihydrolipoyl]-L-lysyl-[protein] + CoA</text>
        <dbReference type="Rhea" id="RHEA:17017"/>
        <dbReference type="Rhea" id="RHEA-COMP:10475"/>
        <dbReference type="Rhea" id="RHEA-COMP:10478"/>
        <dbReference type="ChEBI" id="CHEBI:57287"/>
        <dbReference type="ChEBI" id="CHEBI:57288"/>
        <dbReference type="ChEBI" id="CHEBI:83100"/>
        <dbReference type="ChEBI" id="CHEBI:83111"/>
        <dbReference type="EC" id="2.3.1.12"/>
    </reaction>
</comment>
<dbReference type="InterPro" id="IPR023213">
    <property type="entry name" value="CAT-like_dom_sf"/>
</dbReference>
<dbReference type="InterPro" id="IPR006257">
    <property type="entry name" value="LAT1"/>
</dbReference>
<evidence type="ECO:0000256" key="6">
    <source>
        <dbReference type="ARBA" id="ARBA00025211"/>
    </source>
</evidence>
<name>A0A368DK97_9PROT</name>
<gene>
    <name evidence="12" type="ORF">DBW71_05960</name>
</gene>
<evidence type="ECO:0000256" key="4">
    <source>
        <dbReference type="ARBA" id="ARBA00022823"/>
    </source>
</evidence>
<evidence type="ECO:0000256" key="5">
    <source>
        <dbReference type="ARBA" id="ARBA00023315"/>
    </source>
</evidence>
<reference evidence="12 13" key="1">
    <citation type="journal article" date="2018" name="Microbiome">
        <title>Fine metagenomic profile of the Mediterranean stratified and mixed water columns revealed by assembly and recruitment.</title>
        <authorList>
            <person name="Haro-Moreno J.M."/>
            <person name="Lopez-Perez M."/>
            <person name="De La Torre J.R."/>
            <person name="Picazo A."/>
            <person name="Camacho A."/>
            <person name="Rodriguez-Valera F."/>
        </authorList>
    </citation>
    <scope>NUCLEOTIDE SEQUENCE [LARGE SCALE GENOMIC DNA]</scope>
    <source>
        <strain evidence="12">MED-G57</strain>
    </source>
</reference>
<comment type="subunit">
    <text evidence="2">Forms a 24-polypeptide structural core with octahedral symmetry.</text>
</comment>
<dbReference type="InterPro" id="IPR011053">
    <property type="entry name" value="Single_hybrid_motif"/>
</dbReference>
<dbReference type="SUPFAM" id="SSF47005">
    <property type="entry name" value="Peripheral subunit-binding domain of 2-oxo acid dehydrogenase complex"/>
    <property type="match status" value="1"/>
</dbReference>
<evidence type="ECO:0000256" key="8">
    <source>
        <dbReference type="RuleBase" id="RU361137"/>
    </source>
</evidence>
<dbReference type="Proteomes" id="UP000253570">
    <property type="component" value="Unassembled WGS sequence"/>
</dbReference>
<dbReference type="FunFam" id="2.40.50.100:FF:000010">
    <property type="entry name" value="Acetyltransferase component of pyruvate dehydrogenase complex"/>
    <property type="match status" value="1"/>
</dbReference>
<evidence type="ECO:0000313" key="13">
    <source>
        <dbReference type="Proteomes" id="UP000253570"/>
    </source>
</evidence>
<organism evidence="12 13">
    <name type="scientific">PS1 clade bacterium</name>
    <dbReference type="NCBI Taxonomy" id="2175152"/>
    <lineage>
        <taxon>Bacteria</taxon>
        <taxon>Pseudomonadati</taxon>
        <taxon>Pseudomonadota</taxon>
        <taxon>Alphaproteobacteria</taxon>
        <taxon>PS1 clade</taxon>
    </lineage>
</organism>
<dbReference type="Pfam" id="PF00364">
    <property type="entry name" value="Biotin_lipoyl"/>
    <property type="match status" value="1"/>
</dbReference>
<dbReference type="SUPFAM" id="SSF52777">
    <property type="entry name" value="CoA-dependent acyltransferases"/>
    <property type="match status" value="1"/>
</dbReference>
<evidence type="ECO:0000313" key="12">
    <source>
        <dbReference type="EMBL" id="RCL72074.1"/>
    </source>
</evidence>
<dbReference type="CDD" id="cd06849">
    <property type="entry name" value="lipoyl_domain"/>
    <property type="match status" value="1"/>
</dbReference>
<comment type="caution">
    <text evidence="12">The sequence shown here is derived from an EMBL/GenBank/DDBJ whole genome shotgun (WGS) entry which is preliminary data.</text>
</comment>
<dbReference type="InterPro" id="IPR000089">
    <property type="entry name" value="Biotin_lipoyl"/>
</dbReference>
<dbReference type="Gene3D" id="4.10.320.10">
    <property type="entry name" value="E3-binding domain"/>
    <property type="match status" value="1"/>
</dbReference>
<evidence type="ECO:0000256" key="1">
    <source>
        <dbReference type="ARBA" id="ARBA00007317"/>
    </source>
</evidence>